<keyword evidence="2" id="KW-0812">Transmembrane</keyword>
<evidence type="ECO:0000256" key="1">
    <source>
        <dbReference type="SAM" id="MobiDB-lite"/>
    </source>
</evidence>
<dbReference type="RefSeq" id="WP_074450239.1">
    <property type="nucleotide sequence ID" value="NZ_FMMM01000078.1"/>
</dbReference>
<reference evidence="4 5" key="1">
    <citation type="submission" date="2016-09" db="EMBL/GenBank/DDBJ databases">
        <authorList>
            <person name="Capua I."/>
            <person name="De Benedictis P."/>
            <person name="Joannis T."/>
            <person name="Lombin L.H."/>
            <person name="Cattoli G."/>
        </authorList>
    </citation>
    <scope>NUCLEOTIDE SEQUENCE [LARGE SCALE GENOMIC DNA]</scope>
    <source>
        <strain evidence="4 5">UB20</strain>
    </source>
</reference>
<accession>A0A1D3UVX7</accession>
<dbReference type="AlphaFoldDB" id="A0A1D3UVX7"/>
<sequence length="437" mass="49371">MEKRDKWEEAIRAKLEHFESTPDPSDWEAIAHRLSDKTPVIRMKSQRWAYWAAAAIVLLLLLGGGYRLWFQEEQDTVIADVQKSTGREISVSPIKPQADKAGAQAATERTDENPVSTATHRLSLMRKDKDLTAQATFTAPKALPKSLYPTPEETDKSPETTPVEKYAQEERPIAVQDRRPDDIPAQKTASESRQSDNERPFIADASPRPSHRTTVKRRWGFGMGGGSLSTGSYSTADGANLFANSIMNRDLPAYSELKSFDRSEKMNKIDVSHKRPLSFGIGVSYRLSDRWALQSGVTYTYMTSTWRTEAIRQGKAKQRLHFIGVPLGVNYKIAEWQRVRFYAGAGTMVEWNVAGSIDTDYYYGNEMVNTQHASVRIKEWQWSVNARTGASYPLFRYLSAYVEGNANYYFDNGSAIETIRSEKPFYVSLQAGVRIGF</sequence>
<protein>
    <recommendedName>
        <fullName evidence="3">Outer membrane protein beta-barrel domain-containing protein</fullName>
    </recommendedName>
</protein>
<dbReference type="InterPro" id="IPR025665">
    <property type="entry name" value="Beta-barrel_OMP_2"/>
</dbReference>
<dbReference type="OrthoDB" id="1150526at2"/>
<dbReference type="Pfam" id="PF13568">
    <property type="entry name" value="OMP_b-brl_2"/>
    <property type="match status" value="1"/>
</dbReference>
<proteinExistence type="predicted"/>
<gene>
    <name evidence="4" type="ORF">TFUB20_02464</name>
</gene>
<feature type="region of interest" description="Disordered" evidence="1">
    <location>
        <begin position="136"/>
        <end position="218"/>
    </location>
</feature>
<name>A0A1D3UVX7_TANFO</name>
<dbReference type="Proteomes" id="UP000182057">
    <property type="component" value="Unassembled WGS sequence"/>
</dbReference>
<keyword evidence="2" id="KW-0472">Membrane</keyword>
<dbReference type="SUPFAM" id="SSF56925">
    <property type="entry name" value="OMPA-like"/>
    <property type="match status" value="1"/>
</dbReference>
<organism evidence="4 5">
    <name type="scientific">Tannerella forsythia</name>
    <name type="common">Bacteroides forsythus</name>
    <dbReference type="NCBI Taxonomy" id="28112"/>
    <lineage>
        <taxon>Bacteria</taxon>
        <taxon>Pseudomonadati</taxon>
        <taxon>Bacteroidota</taxon>
        <taxon>Bacteroidia</taxon>
        <taxon>Bacteroidales</taxon>
        <taxon>Tannerellaceae</taxon>
        <taxon>Tannerella</taxon>
    </lineage>
</organism>
<dbReference type="Gene3D" id="2.40.160.20">
    <property type="match status" value="1"/>
</dbReference>
<feature type="compositionally biased region" description="Basic residues" evidence="1">
    <location>
        <begin position="209"/>
        <end position="218"/>
    </location>
</feature>
<dbReference type="InterPro" id="IPR011250">
    <property type="entry name" value="OMP/PagP_B-barrel"/>
</dbReference>
<feature type="compositionally biased region" description="Basic and acidic residues" evidence="1">
    <location>
        <begin position="166"/>
        <end position="184"/>
    </location>
</feature>
<feature type="transmembrane region" description="Helical" evidence="2">
    <location>
        <begin position="48"/>
        <end position="69"/>
    </location>
</feature>
<keyword evidence="2" id="KW-1133">Transmembrane helix</keyword>
<feature type="domain" description="Outer membrane protein beta-barrel" evidence="3">
    <location>
        <begin position="260"/>
        <end position="393"/>
    </location>
</feature>
<evidence type="ECO:0000256" key="2">
    <source>
        <dbReference type="SAM" id="Phobius"/>
    </source>
</evidence>
<evidence type="ECO:0000313" key="4">
    <source>
        <dbReference type="EMBL" id="SCQ24370.1"/>
    </source>
</evidence>
<dbReference type="EMBL" id="FMMM01000078">
    <property type="protein sequence ID" value="SCQ24370.1"/>
    <property type="molecule type" value="Genomic_DNA"/>
</dbReference>
<evidence type="ECO:0000313" key="5">
    <source>
        <dbReference type="Proteomes" id="UP000182057"/>
    </source>
</evidence>
<evidence type="ECO:0000259" key="3">
    <source>
        <dbReference type="Pfam" id="PF13568"/>
    </source>
</evidence>
<feature type="region of interest" description="Disordered" evidence="1">
    <location>
        <begin position="86"/>
        <end position="119"/>
    </location>
</feature>